<feature type="transmembrane region" description="Helical" evidence="7">
    <location>
        <begin position="128"/>
        <end position="148"/>
    </location>
</feature>
<feature type="transmembrane region" description="Helical" evidence="7">
    <location>
        <begin position="273"/>
        <end position="292"/>
    </location>
</feature>
<dbReference type="PANTHER" id="PTHR23514">
    <property type="entry name" value="BYPASS OF STOP CODON PROTEIN 6"/>
    <property type="match status" value="1"/>
</dbReference>
<evidence type="ECO:0000256" key="6">
    <source>
        <dbReference type="ARBA" id="ARBA00023136"/>
    </source>
</evidence>
<dbReference type="InterPro" id="IPR051788">
    <property type="entry name" value="MFS_Transporter"/>
</dbReference>
<evidence type="ECO:0000256" key="1">
    <source>
        <dbReference type="ARBA" id="ARBA00004651"/>
    </source>
</evidence>
<dbReference type="GO" id="GO:0022857">
    <property type="term" value="F:transmembrane transporter activity"/>
    <property type="evidence" value="ECO:0007669"/>
    <property type="project" value="InterPro"/>
</dbReference>
<gene>
    <name evidence="9" type="ORF">FD04_GL001830</name>
</gene>
<evidence type="ECO:0000259" key="8">
    <source>
        <dbReference type="PROSITE" id="PS50850"/>
    </source>
</evidence>
<dbReference type="InterPro" id="IPR036259">
    <property type="entry name" value="MFS_trans_sf"/>
</dbReference>
<keyword evidence="10" id="KW-1185">Reference proteome</keyword>
<feature type="transmembrane region" description="Helical" evidence="7">
    <location>
        <begin position="160"/>
        <end position="179"/>
    </location>
</feature>
<accession>A0A0R1LM34</accession>
<proteinExistence type="inferred from homology"/>
<reference evidence="9 10" key="1">
    <citation type="journal article" date="2015" name="Genome Announc.">
        <title>Expanding the biotechnology potential of lactobacilli through comparative genomics of 213 strains and associated genera.</title>
        <authorList>
            <person name="Sun Z."/>
            <person name="Harris H.M."/>
            <person name="McCann A."/>
            <person name="Guo C."/>
            <person name="Argimon S."/>
            <person name="Zhang W."/>
            <person name="Yang X."/>
            <person name="Jeffery I.B."/>
            <person name="Cooney J.C."/>
            <person name="Kagawa T.F."/>
            <person name="Liu W."/>
            <person name="Song Y."/>
            <person name="Salvetti E."/>
            <person name="Wrobel A."/>
            <person name="Rasinkangas P."/>
            <person name="Parkhill J."/>
            <person name="Rea M.C."/>
            <person name="O'Sullivan O."/>
            <person name="Ritari J."/>
            <person name="Douillard F.P."/>
            <person name="Paul Ross R."/>
            <person name="Yang R."/>
            <person name="Briner A.E."/>
            <person name="Felis G.E."/>
            <person name="de Vos W.M."/>
            <person name="Barrangou R."/>
            <person name="Klaenhammer T.R."/>
            <person name="Caufield P.W."/>
            <person name="Cui Y."/>
            <person name="Zhang H."/>
            <person name="O'Toole P.W."/>
        </authorList>
    </citation>
    <scope>NUCLEOTIDE SEQUENCE [LARGE SCALE GENOMIC DNA]</scope>
    <source>
        <strain evidence="9 10">DSM 19909</strain>
    </source>
</reference>
<feature type="transmembrane region" description="Helical" evidence="7">
    <location>
        <begin position="331"/>
        <end position="353"/>
    </location>
</feature>
<feature type="transmembrane region" description="Helical" evidence="7">
    <location>
        <begin position="74"/>
        <end position="100"/>
    </location>
</feature>
<keyword evidence="6 7" id="KW-0472">Membrane</keyword>
<feature type="transmembrane region" description="Helical" evidence="7">
    <location>
        <begin position="242"/>
        <end position="261"/>
    </location>
</feature>
<keyword evidence="3" id="KW-0813">Transport</keyword>
<evidence type="ECO:0000256" key="4">
    <source>
        <dbReference type="ARBA" id="ARBA00022692"/>
    </source>
</evidence>
<dbReference type="AlphaFoldDB" id="A0A0R1LM34"/>
<dbReference type="OrthoDB" id="9795150at2"/>
<dbReference type="SUPFAM" id="SSF103473">
    <property type="entry name" value="MFS general substrate transporter"/>
    <property type="match status" value="1"/>
</dbReference>
<evidence type="ECO:0000313" key="9">
    <source>
        <dbReference type="EMBL" id="KRK96974.1"/>
    </source>
</evidence>
<dbReference type="PANTHER" id="PTHR23514:SF3">
    <property type="entry name" value="BYPASS OF STOP CODON PROTEIN 6"/>
    <property type="match status" value="1"/>
</dbReference>
<dbReference type="Proteomes" id="UP000051160">
    <property type="component" value="Unassembled WGS sequence"/>
</dbReference>
<feature type="transmembrane region" description="Helical" evidence="7">
    <location>
        <begin position="40"/>
        <end position="62"/>
    </location>
</feature>
<comment type="caution">
    <text evidence="9">The sequence shown here is derived from an EMBL/GenBank/DDBJ whole genome shotgun (WGS) entry which is preliminary data.</text>
</comment>
<keyword evidence="5 7" id="KW-1133">Transmembrane helix</keyword>
<protein>
    <submittedName>
        <fullName evidence="9">Transporter, major facilitator family protein</fullName>
    </submittedName>
</protein>
<dbReference type="Pfam" id="PF07690">
    <property type="entry name" value="MFS_1"/>
    <property type="match status" value="1"/>
</dbReference>
<keyword evidence="4 7" id="KW-0812">Transmembrane</keyword>
<evidence type="ECO:0000256" key="3">
    <source>
        <dbReference type="ARBA" id="ARBA00022448"/>
    </source>
</evidence>
<dbReference type="EMBL" id="AZEE01000030">
    <property type="protein sequence ID" value="KRK96974.1"/>
    <property type="molecule type" value="Genomic_DNA"/>
</dbReference>
<dbReference type="InterPro" id="IPR020846">
    <property type="entry name" value="MFS_dom"/>
</dbReference>
<evidence type="ECO:0000256" key="2">
    <source>
        <dbReference type="ARBA" id="ARBA00008335"/>
    </source>
</evidence>
<evidence type="ECO:0000256" key="7">
    <source>
        <dbReference type="SAM" id="Phobius"/>
    </source>
</evidence>
<dbReference type="Gene3D" id="1.20.1250.20">
    <property type="entry name" value="MFS general substrate transporter like domains"/>
    <property type="match status" value="2"/>
</dbReference>
<comment type="subcellular location">
    <subcellularLocation>
        <location evidence="1">Cell membrane</location>
        <topology evidence="1">Multi-pass membrane protein</topology>
    </subcellularLocation>
</comment>
<dbReference type="GO" id="GO:0005886">
    <property type="term" value="C:plasma membrane"/>
    <property type="evidence" value="ECO:0007669"/>
    <property type="project" value="UniProtKB-SubCell"/>
</dbReference>
<dbReference type="PATRIC" id="fig|1423776.4.peg.1853"/>
<dbReference type="PROSITE" id="PS50850">
    <property type="entry name" value="MFS"/>
    <property type="match status" value="1"/>
</dbReference>
<evidence type="ECO:0000256" key="5">
    <source>
        <dbReference type="ARBA" id="ARBA00022989"/>
    </source>
</evidence>
<feature type="domain" description="Major facilitator superfamily (MFS) profile" evidence="8">
    <location>
        <begin position="5"/>
        <end position="382"/>
    </location>
</feature>
<name>A0A0R1LM34_9LACO</name>
<feature type="transmembrane region" description="Helical" evidence="7">
    <location>
        <begin position="298"/>
        <end position="319"/>
    </location>
</feature>
<dbReference type="InterPro" id="IPR011701">
    <property type="entry name" value="MFS"/>
</dbReference>
<sequence>MVSLLLPIIYLAFISLGLPDALLGSAWPVMYHGFNVPLSYAGIISMIIALGTIVSSLLSARLTSRLGTGKVTSLSVLLTAIALFGFSTSHLFWVLCLWAIPYGLGAGSVDASINNYVAIHFASSHMNWLHAFWGIGAALGPSVMGLALSHGQSWHAGYAYIAIFQVVLTFILFLSLPLWQAPQNATTDSTIVRQPLSLIQTITLPGVKFSMITFFCYSAIEQTTGLWASSYLVLAKNVPSKTAAALASLFYIGISIGRLLSGFLSLRINDQQMVRLGETLLLVGVVALLLPLGETSALLGFGLIGFGCAPIFPAILHATPHHFGISHSQSIIGVQMASAYVGTCMMPPLFGIIANQISVSWLPVDLMILLILMAIMHEKLTSTNRQ</sequence>
<evidence type="ECO:0000313" key="10">
    <source>
        <dbReference type="Proteomes" id="UP000051160"/>
    </source>
</evidence>
<comment type="similarity">
    <text evidence="2">Belongs to the major facilitator superfamily.</text>
</comment>
<organism evidence="9 10">
    <name type="scientific">Secundilactobacillus odoratitofui DSM 19909 = JCM 15043</name>
    <dbReference type="NCBI Taxonomy" id="1423776"/>
    <lineage>
        <taxon>Bacteria</taxon>
        <taxon>Bacillati</taxon>
        <taxon>Bacillota</taxon>
        <taxon>Bacilli</taxon>
        <taxon>Lactobacillales</taxon>
        <taxon>Lactobacillaceae</taxon>
        <taxon>Secundilactobacillus</taxon>
    </lineage>
</organism>
<dbReference type="RefSeq" id="WP_056948773.1">
    <property type="nucleotide sequence ID" value="NZ_AZEE01000030.1"/>
</dbReference>
<feature type="transmembrane region" description="Helical" evidence="7">
    <location>
        <begin position="359"/>
        <end position="376"/>
    </location>
</feature>